<dbReference type="Proteomes" id="UP000271098">
    <property type="component" value="Unassembled WGS sequence"/>
</dbReference>
<dbReference type="EMBL" id="UYRT01016569">
    <property type="protein sequence ID" value="VDK56103.1"/>
    <property type="molecule type" value="Genomic_DNA"/>
</dbReference>
<reference evidence="2 3" key="2">
    <citation type="submission" date="2018-11" db="EMBL/GenBank/DDBJ databases">
        <authorList>
            <consortium name="Pathogen Informatics"/>
        </authorList>
    </citation>
    <scope>NUCLEOTIDE SEQUENCE [LARGE SCALE GENOMIC DNA]</scope>
</reference>
<reference evidence="4" key="1">
    <citation type="submission" date="2016-06" db="UniProtKB">
        <authorList>
            <consortium name="WormBaseParasite"/>
        </authorList>
    </citation>
    <scope>IDENTIFICATION</scope>
</reference>
<keyword evidence="1" id="KW-0812">Transmembrane</keyword>
<evidence type="ECO:0000256" key="1">
    <source>
        <dbReference type="SAM" id="Phobius"/>
    </source>
</evidence>
<feature type="transmembrane region" description="Helical" evidence="1">
    <location>
        <begin position="70"/>
        <end position="88"/>
    </location>
</feature>
<keyword evidence="1" id="KW-0472">Membrane</keyword>
<gene>
    <name evidence="2" type="ORF">GPUH_LOCUS6787</name>
</gene>
<name>A0A183DDJ5_9BILA</name>
<keyword evidence="1" id="KW-1133">Transmembrane helix</keyword>
<dbReference type="OrthoDB" id="5784745at2759"/>
<sequence length="90" mass="10035">MASSAPGANRHLFILPDTVGANFCLEPIATALLESDPQLISLCLVFINRLLQHAPNDAARIRTDHELKGCFRYALLAFTFPIYFDIWISS</sequence>
<proteinExistence type="predicted"/>
<evidence type="ECO:0000313" key="4">
    <source>
        <dbReference type="WBParaSite" id="GPUH_0000679501-mRNA-1"/>
    </source>
</evidence>
<organism evidence="4">
    <name type="scientific">Gongylonema pulchrum</name>
    <dbReference type="NCBI Taxonomy" id="637853"/>
    <lineage>
        <taxon>Eukaryota</taxon>
        <taxon>Metazoa</taxon>
        <taxon>Ecdysozoa</taxon>
        <taxon>Nematoda</taxon>
        <taxon>Chromadorea</taxon>
        <taxon>Rhabditida</taxon>
        <taxon>Spirurina</taxon>
        <taxon>Spiruromorpha</taxon>
        <taxon>Spiruroidea</taxon>
        <taxon>Gongylonematidae</taxon>
        <taxon>Gongylonema</taxon>
    </lineage>
</organism>
<evidence type="ECO:0000313" key="3">
    <source>
        <dbReference type="Proteomes" id="UP000271098"/>
    </source>
</evidence>
<accession>A0A183DDJ5</accession>
<keyword evidence="3" id="KW-1185">Reference proteome</keyword>
<dbReference type="AlphaFoldDB" id="A0A183DDJ5"/>
<dbReference type="WBParaSite" id="GPUH_0000679501-mRNA-1">
    <property type="protein sequence ID" value="GPUH_0000679501-mRNA-1"/>
    <property type="gene ID" value="GPUH_0000679501"/>
</dbReference>
<protein>
    <submittedName>
        <fullName evidence="4">Rho-GAP domain-containing protein</fullName>
    </submittedName>
</protein>
<evidence type="ECO:0000313" key="2">
    <source>
        <dbReference type="EMBL" id="VDK56103.1"/>
    </source>
</evidence>